<gene>
    <name evidence="1" type="ORF">DFR47_101324</name>
</gene>
<comment type="caution">
    <text evidence="1">The sequence shown here is derived from an EMBL/GenBank/DDBJ whole genome shotgun (WGS) entry which is preliminary data.</text>
</comment>
<protein>
    <recommendedName>
        <fullName evidence="3">Lambda family phage tail tape measure protein</fullName>
    </recommendedName>
</protein>
<evidence type="ECO:0008006" key="3">
    <source>
        <dbReference type="Google" id="ProtNLM"/>
    </source>
</evidence>
<keyword evidence="2" id="KW-1185">Reference proteome</keyword>
<dbReference type="AlphaFoldDB" id="A0A366EB72"/>
<evidence type="ECO:0000313" key="1">
    <source>
        <dbReference type="EMBL" id="RBO98724.1"/>
    </source>
</evidence>
<dbReference type="EMBL" id="QNRH01000001">
    <property type="protein sequence ID" value="RBO98724.1"/>
    <property type="molecule type" value="Genomic_DNA"/>
</dbReference>
<sequence length="190" mass="19098">MNDTGTQQQSVTVSVEADTSGFDRALDNLQKRSGAFGQSLTSAFKSAVTSGKGLDDVLRGLASNMASMALDAGMKPLQGLFSSMFSGLMGGLGGLGGVKPFAKGGVVSSPTYFGLGSGFGVAGEAGAEAILPLARGSDGSLGVAMGSGGRGRSMQINFNMSSPDAASFSRSEAQISAMLARAVHHGTRCM</sequence>
<dbReference type="Proteomes" id="UP000252893">
    <property type="component" value="Unassembled WGS sequence"/>
</dbReference>
<evidence type="ECO:0000313" key="2">
    <source>
        <dbReference type="Proteomes" id="UP000252893"/>
    </source>
</evidence>
<dbReference type="RefSeq" id="WP_113942659.1">
    <property type="nucleotide sequence ID" value="NZ_JBHEEG010000003.1"/>
</dbReference>
<dbReference type="OrthoDB" id="8448547at2"/>
<proteinExistence type="predicted"/>
<accession>A0A366EB72</accession>
<name>A0A366EB72_9HYPH</name>
<reference evidence="1 2" key="1">
    <citation type="submission" date="2018-06" db="EMBL/GenBank/DDBJ databases">
        <title>Genomic Encyclopedia of Type Strains, Phase IV (KMG-IV): sequencing the most valuable type-strain genomes for metagenomic binning, comparative biology and taxonomic classification.</title>
        <authorList>
            <person name="Goeker M."/>
        </authorList>
    </citation>
    <scope>NUCLEOTIDE SEQUENCE [LARGE SCALE GENOMIC DNA]</scope>
    <source>
        <strain evidence="1 2">DSM 25619</strain>
    </source>
</reference>
<organism evidence="1 2">
    <name type="scientific">Pseudochrobactrum asaccharolyticum</name>
    <dbReference type="NCBI Taxonomy" id="354351"/>
    <lineage>
        <taxon>Bacteria</taxon>
        <taxon>Pseudomonadati</taxon>
        <taxon>Pseudomonadota</taxon>
        <taxon>Alphaproteobacteria</taxon>
        <taxon>Hyphomicrobiales</taxon>
        <taxon>Brucellaceae</taxon>
        <taxon>Pseudochrobactrum</taxon>
    </lineage>
</organism>